<organism evidence="1 2">
    <name type="scientific">Clonorchis sinensis</name>
    <name type="common">Chinese liver fluke</name>
    <dbReference type="NCBI Taxonomy" id="79923"/>
    <lineage>
        <taxon>Eukaryota</taxon>
        <taxon>Metazoa</taxon>
        <taxon>Spiralia</taxon>
        <taxon>Lophotrochozoa</taxon>
        <taxon>Platyhelminthes</taxon>
        <taxon>Trematoda</taxon>
        <taxon>Digenea</taxon>
        <taxon>Opisthorchiida</taxon>
        <taxon>Opisthorchiata</taxon>
        <taxon>Opisthorchiidae</taxon>
        <taxon>Clonorchis</taxon>
    </lineage>
</organism>
<evidence type="ECO:0000313" key="2">
    <source>
        <dbReference type="Proteomes" id="UP000286415"/>
    </source>
</evidence>
<evidence type="ECO:0000313" key="1">
    <source>
        <dbReference type="EMBL" id="KAG5452750.1"/>
    </source>
</evidence>
<keyword evidence="2" id="KW-1185">Reference proteome</keyword>
<protein>
    <submittedName>
        <fullName evidence="1">Uncharacterized protein</fullName>
    </submittedName>
</protein>
<reference evidence="1 2" key="2">
    <citation type="journal article" date="2021" name="Genomics">
        <title>High-quality reference genome for Clonorchis sinensis.</title>
        <authorList>
            <person name="Young N.D."/>
            <person name="Stroehlein A.J."/>
            <person name="Kinkar L."/>
            <person name="Wang T."/>
            <person name="Sohn W.M."/>
            <person name="Chang B.C.H."/>
            <person name="Kaur P."/>
            <person name="Weisz D."/>
            <person name="Dudchenko O."/>
            <person name="Aiden E.L."/>
            <person name="Korhonen P.K."/>
            <person name="Gasser R.B."/>
        </authorList>
    </citation>
    <scope>NUCLEOTIDE SEQUENCE [LARGE SCALE GENOMIC DNA]</scope>
    <source>
        <strain evidence="1">Cs-k2</strain>
    </source>
</reference>
<dbReference type="Proteomes" id="UP000286415">
    <property type="component" value="Unassembled WGS sequence"/>
</dbReference>
<gene>
    <name evidence="1" type="ORF">CSKR_102180</name>
</gene>
<dbReference type="OrthoDB" id="10526190at2759"/>
<reference evidence="1 2" key="1">
    <citation type="journal article" date="2018" name="Biotechnol. Adv.">
        <title>Improved genomic resources and new bioinformatic workflow for the carcinogenic parasite Clonorchis sinensis: Biotechnological implications.</title>
        <authorList>
            <person name="Wang D."/>
            <person name="Korhonen P.K."/>
            <person name="Gasser R.B."/>
            <person name="Young N.D."/>
        </authorList>
    </citation>
    <scope>NUCLEOTIDE SEQUENCE [LARGE SCALE GENOMIC DNA]</scope>
    <source>
        <strain evidence="1">Cs-k2</strain>
    </source>
</reference>
<proteinExistence type="predicted"/>
<dbReference type="EMBL" id="NIRI02000013">
    <property type="protein sequence ID" value="KAG5452750.1"/>
    <property type="molecule type" value="Genomic_DNA"/>
</dbReference>
<dbReference type="AlphaFoldDB" id="A0A3R7DKG8"/>
<sequence length="71" mass="8312">MCCTRPPHVPVATIFEISRYMYIRLSNLAISQPSCFLLVEWQLDTERVLQRNHSLLHCSRTLMVRLVAIHC</sequence>
<accession>A0A3R7DKG8</accession>
<comment type="caution">
    <text evidence="1">The sequence shown here is derived from an EMBL/GenBank/DDBJ whole genome shotgun (WGS) entry which is preliminary data.</text>
</comment>
<name>A0A3R7DKG8_CLOSI</name>
<dbReference type="InParanoid" id="A0A3R7DKG8"/>